<dbReference type="SFLD" id="SFLDS00003">
    <property type="entry name" value="Haloacid_Dehalogenase"/>
    <property type="match status" value="1"/>
</dbReference>
<keyword evidence="21" id="KW-1185">Reference proteome</keyword>
<keyword evidence="2 16" id="KW-0813">Transport</keyword>
<evidence type="ECO:0000313" key="21">
    <source>
        <dbReference type="Proteomes" id="UP000603453"/>
    </source>
</evidence>
<dbReference type="InterPro" id="IPR001650">
    <property type="entry name" value="Helicase_C-like"/>
</dbReference>
<feature type="domain" description="Helicase ATP-binding" evidence="18">
    <location>
        <begin position="471"/>
        <end position="695"/>
    </location>
</feature>
<dbReference type="InterPro" id="IPR014001">
    <property type="entry name" value="Helicase_ATP-bd"/>
</dbReference>
<dbReference type="EC" id="7.2.2.10" evidence="16"/>
<evidence type="ECO:0000256" key="13">
    <source>
        <dbReference type="ARBA" id="ARBA00023065"/>
    </source>
</evidence>
<dbReference type="InterPro" id="IPR006068">
    <property type="entry name" value="ATPase_P-typ_cation-transptr_C"/>
</dbReference>
<evidence type="ECO:0000256" key="15">
    <source>
        <dbReference type="ARBA" id="ARBA00048694"/>
    </source>
</evidence>
<dbReference type="SUPFAM" id="SSF56784">
    <property type="entry name" value="HAD-like"/>
    <property type="match status" value="1"/>
</dbReference>
<feature type="compositionally biased region" description="Polar residues" evidence="17">
    <location>
        <begin position="741"/>
        <end position="754"/>
    </location>
</feature>
<feature type="region of interest" description="Disordered" evidence="17">
    <location>
        <begin position="2182"/>
        <end position="2242"/>
    </location>
</feature>
<keyword evidence="5" id="KW-0479">Metal-binding</keyword>
<evidence type="ECO:0000256" key="9">
    <source>
        <dbReference type="ARBA" id="ARBA00022840"/>
    </source>
</evidence>
<evidence type="ECO:0000256" key="2">
    <source>
        <dbReference type="ARBA" id="ARBA00022448"/>
    </source>
</evidence>
<dbReference type="SUPFAM" id="SSF52540">
    <property type="entry name" value="P-loop containing nucleoside triphosphate hydrolases"/>
    <property type="match status" value="2"/>
</dbReference>
<dbReference type="PROSITE" id="PS51194">
    <property type="entry name" value="HELICASE_CTER"/>
    <property type="match status" value="1"/>
</dbReference>
<dbReference type="GO" id="GO:0016887">
    <property type="term" value="F:ATP hydrolysis activity"/>
    <property type="evidence" value="ECO:0007669"/>
    <property type="project" value="InterPro"/>
</dbReference>
<dbReference type="OrthoDB" id="3352408at2759"/>
<keyword evidence="4 16" id="KW-0812">Transmembrane</keyword>
<dbReference type="GO" id="GO:0005886">
    <property type="term" value="C:plasma membrane"/>
    <property type="evidence" value="ECO:0007669"/>
    <property type="project" value="TreeGrafter"/>
</dbReference>
<dbReference type="InterPro" id="IPR027417">
    <property type="entry name" value="P-loop_NTPase"/>
</dbReference>
<dbReference type="Gene3D" id="3.40.50.300">
    <property type="entry name" value="P-loop containing nucleotide triphosphate hydrolases"/>
    <property type="match status" value="1"/>
</dbReference>
<evidence type="ECO:0000256" key="4">
    <source>
        <dbReference type="ARBA" id="ARBA00022692"/>
    </source>
</evidence>
<feature type="transmembrane region" description="Helical" evidence="16">
    <location>
        <begin position="1941"/>
        <end position="1962"/>
    </location>
</feature>
<dbReference type="GO" id="GO:0006874">
    <property type="term" value="P:intracellular calcium ion homeostasis"/>
    <property type="evidence" value="ECO:0007669"/>
    <property type="project" value="TreeGrafter"/>
</dbReference>
<evidence type="ECO:0000256" key="16">
    <source>
        <dbReference type="RuleBase" id="RU361146"/>
    </source>
</evidence>
<keyword evidence="6 16" id="KW-0547">Nucleotide-binding</keyword>
<dbReference type="InterPro" id="IPR000330">
    <property type="entry name" value="SNF2_N"/>
</dbReference>
<feature type="transmembrane region" description="Helical" evidence="16">
    <location>
        <begin position="2117"/>
        <end position="2139"/>
    </location>
</feature>
<feature type="transmembrane region" description="Helical" evidence="16">
    <location>
        <begin position="1248"/>
        <end position="1268"/>
    </location>
</feature>
<organism evidence="20 21">
    <name type="scientific">Mucor saturninus</name>
    <dbReference type="NCBI Taxonomy" id="64648"/>
    <lineage>
        <taxon>Eukaryota</taxon>
        <taxon>Fungi</taxon>
        <taxon>Fungi incertae sedis</taxon>
        <taxon>Mucoromycota</taxon>
        <taxon>Mucoromycotina</taxon>
        <taxon>Mucoromycetes</taxon>
        <taxon>Mucorales</taxon>
        <taxon>Mucorineae</taxon>
        <taxon>Mucoraceae</taxon>
        <taxon>Mucor</taxon>
    </lineage>
</organism>
<dbReference type="Pfam" id="PF00122">
    <property type="entry name" value="E1-E2_ATPase"/>
    <property type="match status" value="1"/>
</dbReference>
<feature type="transmembrane region" description="Helical" evidence="16">
    <location>
        <begin position="2012"/>
        <end position="2036"/>
    </location>
</feature>
<dbReference type="Gene3D" id="3.40.50.10810">
    <property type="entry name" value="Tandem AAA-ATPase domain"/>
    <property type="match status" value="2"/>
</dbReference>
<evidence type="ECO:0000256" key="17">
    <source>
        <dbReference type="SAM" id="MobiDB-lite"/>
    </source>
</evidence>
<comment type="similarity">
    <text evidence="16">Belongs to the cation transport ATPase (P-type) (TC 3.A.3) family.</text>
</comment>
<dbReference type="SFLD" id="SFLDG00002">
    <property type="entry name" value="C1.7:_P-type_atpase_like"/>
    <property type="match status" value="1"/>
</dbReference>
<dbReference type="PANTHER" id="PTHR24093">
    <property type="entry name" value="CATION TRANSPORTING ATPASE"/>
    <property type="match status" value="1"/>
</dbReference>
<dbReference type="NCBIfam" id="TIGR01517">
    <property type="entry name" value="ATPase-IIB_Ca"/>
    <property type="match status" value="1"/>
</dbReference>
<evidence type="ECO:0000256" key="6">
    <source>
        <dbReference type="ARBA" id="ARBA00022741"/>
    </source>
</evidence>
<feature type="region of interest" description="Disordered" evidence="17">
    <location>
        <begin position="1"/>
        <end position="87"/>
    </location>
</feature>
<feature type="compositionally biased region" description="Low complexity" evidence="17">
    <location>
        <begin position="349"/>
        <end position="363"/>
    </location>
</feature>
<comment type="caution">
    <text evidence="20">The sequence shown here is derived from an EMBL/GenBank/DDBJ whole genome shotgun (WGS) entry which is preliminary data.</text>
</comment>
<sequence>MNQDCFPSQKPNSGRSSASMTETAKRRRLVETPINNMFRPTPGQSALIQNRLASILRTDSPPTPPQSASKEESPTPYLGNLTIEEDKPKIEQVEQQGELKEKTRQELYAEQLRLREESKRRQKATAAQARQLEIVKAEEKVVLLRQQKLEEMGVKPDPDVKPQPSPNPKPAVKVESDDDIIIDEEMTNKNICIGMVNTDIVVEKAPLNLIRDEQFEIVSLESEGKLSDNYSFKVTSRSQPPQFYGWVPFKDTKVLGPLVDHRLIWWDAVIPRGKATAARTPICIILYCRPDLLGTIGKYFESQRLYLKNPPFYNPACRYSNPHYMLDQSHYHHLHQQQQHQQHNHHQQIPHQQNQQQHHYQYQRQSYHDYGGPHYRYDLPYTTHHQYTTGNPTNQGQKDIEMLLASIPNDVPQILLKKRKNKKKSGVIEILTDDSMDESDKEEETLDNGYVEGLKCHLMDHQIKGVSWMIDRENNQSSNGGILADMGLGKTIQTIALMASTMTSEDDRESGDPDHQITLIVTPLALVHQWVEEIISKTDKGKLRVLKHHGPNRARNPSVFKHYDVVVTTYQVVASDMPGDERKGRKKKRKDSFVVDDEEEEEVLKDGAKSDTESDAKSEEKAEAKPVTKKQYGPLFQINWHRVVLDEAQFIKNRMTKASLSCATLKAAKRWCLTGTPIQNNVDELYSLLRFLRIQPLSDYPTFKKTISIPIMNGDTAIAMNRLKAVLMAVMLRRTKSVLGSSTATQDANGQETQQTEESDENSSLSKKLTLKLPTREKSDLLLQFSDHERALYELLMKRSKEAIDSMTGNQSRYMNMLCLLLRLRQACDHPQLILNAIDSDKDVLDIVSDAGNVSDSMYPKLCELCGRSNNGQTVDNTTPYCDDCIKVIKQSDGREGHHGLFKTSTKIRKLMDILMETRDKNPGEKTIVFSQFTSMLDLVEGPLRRNGFAVCRYDGSMSSQLREKSLHMLKHDKKVTVMLISLKCGSLGLNLTAANRVILMDIWWNPALEEQAIDRVHRIGQRLPVHVTRLLIDNTVELKIVELQEKKAQLSKGALGDGLLQNESSSIKVDMRDALTTPHSDPDNPFAFRPEQLAALHDPKNIELLHTFGGLEGVAKGLHANVHTGLDPNTVFSPHITLHDITYDKQQIKDQVSALTSEEHDIPPITPTEPVVEHTGPYAKRATYFGANVLPVVKGKNLFDLMWIAFNDKTLILLAVAAVVSLAVGIYEDVAEPEYDTNGKKIAGVKWVEGVAIIIAILIVVMVGSVNDFQKEKQFRKLNAKKDDRIVKATREGKTVQISVYDIQVGEVLYLEPGDIVASDGLFISGHNVRCDESAATGESDAVRKQSYESCYALHHEQQEVEKSDLLAVPTLNNGSSSISSATETTKKSDVHKSVPDPFIISGSKVLEGNCTYLVTGVGIHSYYGRTLMALRTENETTPLQEKLNALASMIAKLGSAAGLLMLIVLLIRYFVNWKYEPIPAATEIVQQIMGILIVVVTIVVVAVPEGLPLAVTLALAYATQRMLKDNNLVRVLAACETMGNATTVCSDKTGTLTQNKMTVVAGTLGSSFRFIQDPPSNRVDLSDISTISEKVPKPIIRMISQSIAINSTAFEAPDENNTVQFVGNKTETALLQFAKNMGSDNFEELRNTWPIQQVFPFSSERKAMATVIRIPHPTKTGEFIYRAHVKGASEILVENCGHILTLNAAKNNDSEHDYDVKTRPLTTEDRSRVDRIIQSYATRSLRTISIAYRDFESWPVKDGNEVPYETITQDKQMVLLGIVGIEDPLRPGVKEAVKACQRAGVFVRMVTGDNVVTAKSIAKQCGIYTPGGIVMEGPVFRNLPPSEMDAILPRLQVLARSSPEDKQILVGRLRELGDIVAVTGDGTNDGPALKMADVGFSMGIAGTEVAKEASSIILMDDNFSSIVRAIMWGRCVNDAVKKFLEFQITVNITAVLLTFISAVASTHQKSVLTAVQLLWVNLIMDTFAALALATDPPTEELLERSPESRSDPLITFKMWKMIVGQAIFQIVVTIVLLYSDVLHYESDDPILMTIVFNTFVFCQIFNEINCRRIDSHLNIFHNILANKFFMFIFIFCIFLQCIIVNFGGSAFQVVRIDGIGWAISICVGLLSLPIGVIIRLIPDQAFAWVFVFNPAARQRYLGGHSSNQSPSVYVAGNERIAYGKQPKTNYEPKPQQIENVEESAPQYTPNAEKGAIPPAWTTNSQDTFEDHNQDTVLSSGSLER</sequence>
<dbReference type="InterPro" id="IPR044492">
    <property type="entry name" value="P_typ_ATPase_HD_dom"/>
</dbReference>
<evidence type="ECO:0000259" key="19">
    <source>
        <dbReference type="PROSITE" id="PS51194"/>
    </source>
</evidence>
<evidence type="ECO:0000256" key="5">
    <source>
        <dbReference type="ARBA" id="ARBA00022723"/>
    </source>
</evidence>
<evidence type="ECO:0000256" key="1">
    <source>
        <dbReference type="ARBA" id="ARBA00004127"/>
    </source>
</evidence>
<feature type="compositionally biased region" description="Polar residues" evidence="17">
    <location>
        <begin position="2232"/>
        <end position="2242"/>
    </location>
</feature>
<feature type="transmembrane region" description="Helical" evidence="16">
    <location>
        <begin position="1452"/>
        <end position="1473"/>
    </location>
</feature>
<proteinExistence type="inferred from homology"/>
<dbReference type="PRINTS" id="PR00119">
    <property type="entry name" value="CATATPASE"/>
</dbReference>
<comment type="caution">
    <text evidence="16">Lacks conserved residue(s) required for the propagation of feature annotation.</text>
</comment>
<gene>
    <name evidence="20" type="ORF">INT47_002092</name>
</gene>
<dbReference type="SUPFAM" id="SSF81653">
    <property type="entry name" value="Calcium ATPase, transduction domain A"/>
    <property type="match status" value="1"/>
</dbReference>
<dbReference type="PANTHER" id="PTHR24093:SF369">
    <property type="entry name" value="CALCIUM-TRANSPORTING ATPASE"/>
    <property type="match status" value="1"/>
</dbReference>
<dbReference type="Pfam" id="PF00689">
    <property type="entry name" value="Cation_ATPase_C"/>
    <property type="match status" value="1"/>
</dbReference>
<dbReference type="InterPro" id="IPR018303">
    <property type="entry name" value="ATPase_P-typ_P_site"/>
</dbReference>
<evidence type="ECO:0000256" key="11">
    <source>
        <dbReference type="ARBA" id="ARBA00022967"/>
    </source>
</evidence>
<dbReference type="Gene3D" id="1.20.1110.10">
    <property type="entry name" value="Calcium-transporting ATPase, transmembrane domain"/>
    <property type="match status" value="1"/>
</dbReference>
<name>A0A8H7R2F8_9FUNG</name>
<comment type="catalytic activity">
    <reaction evidence="15 16">
        <text>Ca(2+)(in) + ATP + H2O = Ca(2+)(out) + ADP + phosphate + H(+)</text>
        <dbReference type="Rhea" id="RHEA:18105"/>
        <dbReference type="ChEBI" id="CHEBI:15377"/>
        <dbReference type="ChEBI" id="CHEBI:15378"/>
        <dbReference type="ChEBI" id="CHEBI:29108"/>
        <dbReference type="ChEBI" id="CHEBI:30616"/>
        <dbReference type="ChEBI" id="CHEBI:43474"/>
        <dbReference type="ChEBI" id="CHEBI:456216"/>
        <dbReference type="EC" id="7.2.2.10"/>
    </reaction>
</comment>
<feature type="region of interest" description="Disordered" evidence="17">
    <location>
        <begin position="577"/>
        <end position="626"/>
    </location>
</feature>
<dbReference type="GO" id="GO:0012505">
    <property type="term" value="C:endomembrane system"/>
    <property type="evidence" value="ECO:0007669"/>
    <property type="project" value="UniProtKB-SubCell"/>
</dbReference>
<dbReference type="SUPFAM" id="SSF81665">
    <property type="entry name" value="Calcium ATPase, transmembrane domain M"/>
    <property type="match status" value="1"/>
</dbReference>
<dbReference type="CDD" id="cd18793">
    <property type="entry name" value="SF2_C_SNF"/>
    <property type="match status" value="1"/>
</dbReference>
<feature type="transmembrane region" description="Helical" evidence="16">
    <location>
        <begin position="2048"/>
        <end position="2066"/>
    </location>
</feature>
<dbReference type="InterPro" id="IPR049730">
    <property type="entry name" value="SNF2/RAD54-like_C"/>
</dbReference>
<comment type="function">
    <text evidence="16">Catalyzes the hydrolysis of ATP coupled with the transport of calcium.</text>
</comment>
<dbReference type="Gene3D" id="2.70.150.10">
    <property type="entry name" value="Calcium-transporting ATPase, cytoplasmic transduction domain A"/>
    <property type="match status" value="1"/>
</dbReference>
<dbReference type="PROSITE" id="PS51192">
    <property type="entry name" value="HELICASE_ATP_BIND_1"/>
    <property type="match status" value="1"/>
</dbReference>
<keyword evidence="9 16" id="KW-0067">ATP-binding</keyword>
<dbReference type="InterPro" id="IPR036412">
    <property type="entry name" value="HAD-like_sf"/>
</dbReference>
<dbReference type="InterPro" id="IPR023214">
    <property type="entry name" value="HAD_sf"/>
</dbReference>
<dbReference type="CDD" id="cd18008">
    <property type="entry name" value="DEXDc_SHPRH-like"/>
    <property type="match status" value="1"/>
</dbReference>
<dbReference type="InterPro" id="IPR023299">
    <property type="entry name" value="ATPase_P-typ_cyto_dom_N"/>
</dbReference>
<feature type="compositionally biased region" description="Basic and acidic residues" evidence="17">
    <location>
        <begin position="604"/>
        <end position="626"/>
    </location>
</feature>
<dbReference type="SMART" id="SM00487">
    <property type="entry name" value="DEXDc"/>
    <property type="match status" value="1"/>
</dbReference>
<dbReference type="InterPro" id="IPR059000">
    <property type="entry name" value="ATPase_P-type_domA"/>
</dbReference>
<evidence type="ECO:0000256" key="7">
    <source>
        <dbReference type="ARBA" id="ARBA00022801"/>
    </source>
</evidence>
<dbReference type="SUPFAM" id="SSF81660">
    <property type="entry name" value="Metal cation-transporting ATPase, ATP-binding domain N"/>
    <property type="match status" value="1"/>
</dbReference>
<keyword evidence="3 16" id="KW-0109">Calcium transport</keyword>
<dbReference type="InterPro" id="IPR038718">
    <property type="entry name" value="SNF2-like_sf"/>
</dbReference>
<dbReference type="Proteomes" id="UP000603453">
    <property type="component" value="Unassembled WGS sequence"/>
</dbReference>
<keyword evidence="7" id="KW-0378">Hydrolase</keyword>
<feature type="region of interest" description="Disordered" evidence="17">
    <location>
        <begin position="332"/>
        <end position="363"/>
    </location>
</feature>
<dbReference type="GO" id="GO:0046872">
    <property type="term" value="F:metal ion binding"/>
    <property type="evidence" value="ECO:0007669"/>
    <property type="project" value="UniProtKB-KW"/>
</dbReference>
<evidence type="ECO:0000256" key="8">
    <source>
        <dbReference type="ARBA" id="ARBA00022837"/>
    </source>
</evidence>
<evidence type="ECO:0000259" key="18">
    <source>
        <dbReference type="PROSITE" id="PS51192"/>
    </source>
</evidence>
<feature type="region of interest" description="Disordered" evidence="17">
    <location>
        <begin position="741"/>
        <end position="770"/>
    </location>
</feature>
<keyword evidence="14 16" id="KW-0472">Membrane</keyword>
<feature type="transmembrane region" description="Helical" evidence="16">
    <location>
        <begin position="1493"/>
        <end position="1520"/>
    </location>
</feature>
<dbReference type="Gene3D" id="3.40.50.1000">
    <property type="entry name" value="HAD superfamily/HAD-like"/>
    <property type="match status" value="1"/>
</dbReference>
<dbReference type="GO" id="GO:0005524">
    <property type="term" value="F:ATP binding"/>
    <property type="evidence" value="ECO:0007669"/>
    <property type="project" value="UniProtKB-KW"/>
</dbReference>
<dbReference type="InterPro" id="IPR006408">
    <property type="entry name" value="P-type_ATPase_IIB"/>
</dbReference>
<reference evidence="20" key="1">
    <citation type="submission" date="2020-12" db="EMBL/GenBank/DDBJ databases">
        <title>Metabolic potential, ecology and presence of endohyphal bacteria is reflected in genomic diversity of Mucoromycotina.</title>
        <authorList>
            <person name="Muszewska A."/>
            <person name="Okrasinska A."/>
            <person name="Steczkiewicz K."/>
            <person name="Drgas O."/>
            <person name="Orlowska M."/>
            <person name="Perlinska-Lenart U."/>
            <person name="Aleksandrzak-Piekarczyk T."/>
            <person name="Szatraj K."/>
            <person name="Zielenkiewicz U."/>
            <person name="Pilsyk S."/>
            <person name="Malc E."/>
            <person name="Mieczkowski P."/>
            <person name="Kruszewska J.S."/>
            <person name="Biernat P."/>
            <person name="Pawlowska J."/>
        </authorList>
    </citation>
    <scope>NUCLEOTIDE SEQUENCE</scope>
    <source>
        <strain evidence="20">WA0000017839</strain>
    </source>
</reference>
<dbReference type="InterPro" id="IPR023298">
    <property type="entry name" value="ATPase_P-typ_TM_dom_sf"/>
</dbReference>
<accession>A0A8H7R2F8</accession>
<dbReference type="SMART" id="SM00490">
    <property type="entry name" value="HELICc"/>
    <property type="match status" value="1"/>
</dbReference>
<feature type="compositionally biased region" description="Acidic residues" evidence="17">
    <location>
        <begin position="594"/>
        <end position="603"/>
    </location>
</feature>
<keyword evidence="12 16" id="KW-1133">Transmembrane helix</keyword>
<keyword evidence="8 16" id="KW-0106">Calcium</keyword>
<evidence type="ECO:0000256" key="10">
    <source>
        <dbReference type="ARBA" id="ARBA00022842"/>
    </source>
</evidence>
<feature type="compositionally biased region" description="Polar residues" evidence="17">
    <location>
        <begin position="1"/>
        <end position="22"/>
    </location>
</feature>
<dbReference type="Gene3D" id="3.40.1110.10">
    <property type="entry name" value="Calcium-transporting ATPase, cytoplasmic domain N"/>
    <property type="match status" value="1"/>
</dbReference>
<feature type="compositionally biased region" description="Polar residues" evidence="17">
    <location>
        <begin position="42"/>
        <end position="52"/>
    </location>
</feature>
<keyword evidence="11" id="KW-1278">Translocase</keyword>
<dbReference type="InterPro" id="IPR004014">
    <property type="entry name" value="ATPase_P-typ_cation-transptr_N"/>
</dbReference>
<dbReference type="PROSITE" id="PS00154">
    <property type="entry name" value="ATPASE_E1_E2"/>
    <property type="match status" value="1"/>
</dbReference>
<evidence type="ECO:0000256" key="3">
    <source>
        <dbReference type="ARBA" id="ARBA00022568"/>
    </source>
</evidence>
<protein>
    <recommendedName>
        <fullName evidence="16">Calcium-transporting ATPase</fullName>
        <ecNumber evidence="16">7.2.2.10</ecNumber>
    </recommendedName>
</protein>
<dbReference type="EMBL" id="JAEPRD010000058">
    <property type="protein sequence ID" value="KAG2202660.1"/>
    <property type="molecule type" value="Genomic_DNA"/>
</dbReference>
<keyword evidence="13 16" id="KW-0406">Ion transport</keyword>
<dbReference type="SFLD" id="SFLDF00027">
    <property type="entry name" value="p-type_atpase"/>
    <property type="match status" value="1"/>
</dbReference>
<dbReference type="Pfam" id="PF00690">
    <property type="entry name" value="Cation_ATPase_N"/>
    <property type="match status" value="1"/>
</dbReference>
<dbReference type="GO" id="GO:0005388">
    <property type="term" value="F:P-type calcium transporter activity"/>
    <property type="evidence" value="ECO:0007669"/>
    <property type="project" value="UniProtKB-EC"/>
</dbReference>
<dbReference type="CDD" id="cd02081">
    <property type="entry name" value="P-type_ATPase_Ca_PMCA-like"/>
    <property type="match status" value="1"/>
</dbReference>
<comment type="subcellular location">
    <subcellularLocation>
        <location evidence="1">Endomembrane system</location>
        <topology evidence="1">Multi-pass membrane protein</topology>
    </subcellularLocation>
    <subcellularLocation>
        <location evidence="16">Membrane</location>
        <topology evidence="16">Multi-pass membrane protein</topology>
    </subcellularLocation>
</comment>
<feature type="region of interest" description="Disordered" evidence="17">
    <location>
        <begin position="152"/>
        <end position="173"/>
    </location>
</feature>
<feature type="transmembrane region" description="Helical" evidence="16">
    <location>
        <begin position="2086"/>
        <end position="2105"/>
    </location>
</feature>
<dbReference type="FunFam" id="1.20.1110.10:FF:000039">
    <property type="entry name" value="Calcium-transporting ATPase"/>
    <property type="match status" value="1"/>
</dbReference>
<dbReference type="PRINTS" id="PR00120">
    <property type="entry name" value="HATPASE"/>
</dbReference>
<feature type="domain" description="Helicase C-terminal" evidence="19">
    <location>
        <begin position="907"/>
        <end position="1060"/>
    </location>
</feature>
<dbReference type="FunFam" id="3.40.50.1000:FF:000018">
    <property type="entry name" value="Calcium-transporting ATPase"/>
    <property type="match status" value="1"/>
</dbReference>
<dbReference type="Pfam" id="PF00271">
    <property type="entry name" value="Helicase_C"/>
    <property type="match status" value="1"/>
</dbReference>
<dbReference type="InterPro" id="IPR008250">
    <property type="entry name" value="ATPase_P-typ_transduc_dom_A_sf"/>
</dbReference>
<dbReference type="InterPro" id="IPR001757">
    <property type="entry name" value="P_typ_ATPase"/>
</dbReference>
<evidence type="ECO:0000256" key="12">
    <source>
        <dbReference type="ARBA" id="ARBA00022989"/>
    </source>
</evidence>
<keyword evidence="10" id="KW-0460">Magnesium</keyword>
<dbReference type="Pfam" id="PF00176">
    <property type="entry name" value="SNF2-rel_dom"/>
    <property type="match status" value="1"/>
</dbReference>
<evidence type="ECO:0000256" key="14">
    <source>
        <dbReference type="ARBA" id="ARBA00023136"/>
    </source>
</evidence>
<dbReference type="Pfam" id="PF13246">
    <property type="entry name" value="Cation_ATPase"/>
    <property type="match status" value="1"/>
</dbReference>
<feature type="transmembrane region" description="Helical" evidence="16">
    <location>
        <begin position="1211"/>
        <end position="1228"/>
    </location>
</feature>
<evidence type="ECO:0000313" key="20">
    <source>
        <dbReference type="EMBL" id="KAG2202660.1"/>
    </source>
</evidence>
<dbReference type="NCBIfam" id="TIGR01494">
    <property type="entry name" value="ATPase_P-type"/>
    <property type="match status" value="2"/>
</dbReference>